<dbReference type="EMBL" id="JARJCM010000050">
    <property type="protein sequence ID" value="KAJ7035436.1"/>
    <property type="molecule type" value="Genomic_DNA"/>
</dbReference>
<evidence type="ECO:0000313" key="3">
    <source>
        <dbReference type="Proteomes" id="UP001218188"/>
    </source>
</evidence>
<feature type="region of interest" description="Disordered" evidence="1">
    <location>
        <begin position="206"/>
        <end position="225"/>
    </location>
</feature>
<dbReference type="AlphaFoldDB" id="A0AAD6X592"/>
<feature type="region of interest" description="Disordered" evidence="1">
    <location>
        <begin position="151"/>
        <end position="189"/>
    </location>
</feature>
<feature type="compositionally biased region" description="Polar residues" evidence="1">
    <location>
        <begin position="210"/>
        <end position="225"/>
    </location>
</feature>
<comment type="caution">
    <text evidence="2">The sequence shown here is derived from an EMBL/GenBank/DDBJ whole genome shotgun (WGS) entry which is preliminary data.</text>
</comment>
<name>A0AAD6X592_9AGAR</name>
<protein>
    <submittedName>
        <fullName evidence="2">Uncharacterized protein</fullName>
    </submittedName>
</protein>
<sequence>MVFRGEMIRLKVTTNLKFIEVMDTEEPCCKRTARLSCNPKEGRGLTSVEHQPITLFPGFCPDFSGNEYDALGKIHGKYLTAVVKFEGQIPAHETREMDWVVGLSSQPSMSRRQRPRSRFAHMVDGQTNERNVGGEADGRRLNGELGLSVSGRRESVSGELHEKKDIRRPAVESQDVGMTSNRPFPKREGPRQEWGIEIHAHAGGHVHFGQQRSQCEVSSHSGRII</sequence>
<proteinExistence type="predicted"/>
<evidence type="ECO:0000313" key="2">
    <source>
        <dbReference type="EMBL" id="KAJ7035436.1"/>
    </source>
</evidence>
<feature type="compositionally biased region" description="Basic and acidic residues" evidence="1">
    <location>
        <begin position="151"/>
        <end position="170"/>
    </location>
</feature>
<dbReference type="Proteomes" id="UP001218188">
    <property type="component" value="Unassembled WGS sequence"/>
</dbReference>
<reference evidence="2" key="1">
    <citation type="submission" date="2023-03" db="EMBL/GenBank/DDBJ databases">
        <title>Massive genome expansion in bonnet fungi (Mycena s.s.) driven by repeated elements and novel gene families across ecological guilds.</title>
        <authorList>
            <consortium name="Lawrence Berkeley National Laboratory"/>
            <person name="Harder C.B."/>
            <person name="Miyauchi S."/>
            <person name="Viragh M."/>
            <person name="Kuo A."/>
            <person name="Thoen E."/>
            <person name="Andreopoulos B."/>
            <person name="Lu D."/>
            <person name="Skrede I."/>
            <person name="Drula E."/>
            <person name="Henrissat B."/>
            <person name="Morin E."/>
            <person name="Kohler A."/>
            <person name="Barry K."/>
            <person name="LaButti K."/>
            <person name="Morin E."/>
            <person name="Salamov A."/>
            <person name="Lipzen A."/>
            <person name="Mereny Z."/>
            <person name="Hegedus B."/>
            <person name="Baldrian P."/>
            <person name="Stursova M."/>
            <person name="Weitz H."/>
            <person name="Taylor A."/>
            <person name="Grigoriev I.V."/>
            <person name="Nagy L.G."/>
            <person name="Martin F."/>
            <person name="Kauserud H."/>
        </authorList>
    </citation>
    <scope>NUCLEOTIDE SEQUENCE</scope>
    <source>
        <strain evidence="2">CBHHK200</strain>
    </source>
</reference>
<keyword evidence="3" id="KW-1185">Reference proteome</keyword>
<organism evidence="2 3">
    <name type="scientific">Mycena alexandri</name>
    <dbReference type="NCBI Taxonomy" id="1745969"/>
    <lineage>
        <taxon>Eukaryota</taxon>
        <taxon>Fungi</taxon>
        <taxon>Dikarya</taxon>
        <taxon>Basidiomycota</taxon>
        <taxon>Agaricomycotina</taxon>
        <taxon>Agaricomycetes</taxon>
        <taxon>Agaricomycetidae</taxon>
        <taxon>Agaricales</taxon>
        <taxon>Marasmiineae</taxon>
        <taxon>Mycenaceae</taxon>
        <taxon>Mycena</taxon>
    </lineage>
</organism>
<gene>
    <name evidence="2" type="ORF">C8F04DRAFT_1182343</name>
</gene>
<accession>A0AAD6X592</accession>
<evidence type="ECO:0000256" key="1">
    <source>
        <dbReference type="SAM" id="MobiDB-lite"/>
    </source>
</evidence>